<dbReference type="EMBL" id="JAKILK010000005">
    <property type="protein sequence ID" value="MCL1117651.1"/>
    <property type="molecule type" value="Genomic_DNA"/>
</dbReference>
<evidence type="ECO:0000256" key="5">
    <source>
        <dbReference type="ARBA" id="ARBA00022962"/>
    </source>
</evidence>
<dbReference type="PROSITE" id="PS51274">
    <property type="entry name" value="GATASE_COBBQ"/>
    <property type="match status" value="1"/>
</dbReference>
<keyword evidence="10" id="KW-0963">Cytoplasm</keyword>
<keyword evidence="13" id="KW-1185">Reference proteome</keyword>
<feature type="active site" description="Nucleophile" evidence="10">
    <location>
        <position position="88"/>
    </location>
</feature>
<sequence length="213" mass="23541">MNHSSEDTIVIIDYGVGNLGSVANMLKKVGAKKVIFSSDPYEIESANKVLLPGVGSFDHGMKRLNDLGISDALKTLVKRDDSLLMGICLGMQLLTEGSAEGKMPGLGLVPGKASLFPNQQGLRVPHMGWNVVNPQKLSFLLQDLPAESRFYFVHSYYVSCSDNKDVLCSTHYGHEFVSAFQRRNVIGCQFHPEKSHRFGIQLFKNFVNYEGAN</sequence>
<accession>A0ABT0L1Q3</accession>
<evidence type="ECO:0000256" key="10">
    <source>
        <dbReference type="HAMAP-Rule" id="MF_00278"/>
    </source>
</evidence>
<keyword evidence="3 10" id="KW-0028">Amino-acid biosynthesis</keyword>
<reference evidence="12 13" key="1">
    <citation type="submission" date="2022-01" db="EMBL/GenBank/DDBJ databases">
        <title>Whole genome-based taxonomy of the Shewanellaceae.</title>
        <authorList>
            <person name="Martin-Rodriguez A.J."/>
        </authorList>
    </citation>
    <scope>NUCLEOTIDE SEQUENCE [LARGE SCALE GENOMIC DNA]</scope>
    <source>
        <strain evidence="12 13">JCM 17801</strain>
    </source>
</reference>
<evidence type="ECO:0000313" key="13">
    <source>
        <dbReference type="Proteomes" id="UP001203212"/>
    </source>
</evidence>
<dbReference type="CDD" id="cd01748">
    <property type="entry name" value="GATase1_IGP_Synthase"/>
    <property type="match status" value="1"/>
</dbReference>
<keyword evidence="7 10" id="KW-0456">Lyase</keyword>
<evidence type="ECO:0000256" key="6">
    <source>
        <dbReference type="ARBA" id="ARBA00023102"/>
    </source>
</evidence>
<dbReference type="InterPro" id="IPR010139">
    <property type="entry name" value="Imidazole-glycPsynth_HisH"/>
</dbReference>
<name>A0ABT0L1Q3_9GAMM</name>
<evidence type="ECO:0000256" key="8">
    <source>
        <dbReference type="ARBA" id="ARBA00047838"/>
    </source>
</evidence>
<dbReference type="NCBIfam" id="TIGR01855">
    <property type="entry name" value="IMP_synth_hisH"/>
    <property type="match status" value="1"/>
</dbReference>
<dbReference type="GO" id="GO:0016829">
    <property type="term" value="F:lyase activity"/>
    <property type="evidence" value="ECO:0007669"/>
    <property type="project" value="UniProtKB-KW"/>
</dbReference>
<evidence type="ECO:0000256" key="4">
    <source>
        <dbReference type="ARBA" id="ARBA00022801"/>
    </source>
</evidence>
<keyword evidence="5 10" id="KW-0315">Glutamine amidotransferase</keyword>
<comment type="catalytic activity">
    <reaction evidence="8 10">
        <text>5-[(5-phospho-1-deoxy-D-ribulos-1-ylimino)methylamino]-1-(5-phospho-beta-D-ribosyl)imidazole-4-carboxamide + L-glutamine = D-erythro-1-(imidazol-4-yl)glycerol 3-phosphate + 5-amino-1-(5-phospho-beta-D-ribosyl)imidazole-4-carboxamide + L-glutamate + H(+)</text>
        <dbReference type="Rhea" id="RHEA:24793"/>
        <dbReference type="ChEBI" id="CHEBI:15378"/>
        <dbReference type="ChEBI" id="CHEBI:29985"/>
        <dbReference type="ChEBI" id="CHEBI:58278"/>
        <dbReference type="ChEBI" id="CHEBI:58359"/>
        <dbReference type="ChEBI" id="CHEBI:58475"/>
        <dbReference type="ChEBI" id="CHEBI:58525"/>
        <dbReference type="EC" id="4.3.2.10"/>
    </reaction>
</comment>
<keyword evidence="6 10" id="KW-0368">Histidine biosynthesis</keyword>
<dbReference type="PANTHER" id="PTHR42701:SF1">
    <property type="entry name" value="IMIDAZOLE GLYCEROL PHOSPHATE SYNTHASE SUBUNIT HISH"/>
    <property type="match status" value="1"/>
</dbReference>
<comment type="catalytic activity">
    <reaction evidence="9 10">
        <text>L-glutamine + H2O = L-glutamate + NH4(+)</text>
        <dbReference type="Rhea" id="RHEA:15889"/>
        <dbReference type="ChEBI" id="CHEBI:15377"/>
        <dbReference type="ChEBI" id="CHEBI:28938"/>
        <dbReference type="ChEBI" id="CHEBI:29985"/>
        <dbReference type="ChEBI" id="CHEBI:58359"/>
        <dbReference type="EC" id="3.5.1.2"/>
    </reaction>
</comment>
<dbReference type="EC" id="3.5.1.2" evidence="10"/>
<proteinExistence type="inferred from homology"/>
<comment type="subunit">
    <text evidence="2 10">Heterodimer of HisH and HisF.</text>
</comment>
<feature type="active site" evidence="10">
    <location>
        <position position="193"/>
    </location>
</feature>
<evidence type="ECO:0000256" key="2">
    <source>
        <dbReference type="ARBA" id="ARBA00011152"/>
    </source>
</evidence>
<dbReference type="HAMAP" id="MF_00278">
    <property type="entry name" value="HisH"/>
    <property type="match status" value="1"/>
</dbReference>
<dbReference type="InterPro" id="IPR029062">
    <property type="entry name" value="Class_I_gatase-like"/>
</dbReference>
<feature type="active site" evidence="10">
    <location>
        <position position="191"/>
    </location>
</feature>
<dbReference type="PIRSF" id="PIRSF000495">
    <property type="entry name" value="Amidotransf_hisH"/>
    <property type="match status" value="1"/>
</dbReference>
<organism evidence="12 13">
    <name type="scientific">Shewanella aestuarii</name>
    <dbReference type="NCBI Taxonomy" id="1028752"/>
    <lineage>
        <taxon>Bacteria</taxon>
        <taxon>Pseudomonadati</taxon>
        <taxon>Pseudomonadota</taxon>
        <taxon>Gammaproteobacteria</taxon>
        <taxon>Alteromonadales</taxon>
        <taxon>Shewanellaceae</taxon>
        <taxon>Shewanella</taxon>
    </lineage>
</organism>
<comment type="subcellular location">
    <subcellularLocation>
        <location evidence="10">Cytoplasm</location>
    </subcellularLocation>
</comment>
<dbReference type="PANTHER" id="PTHR42701">
    <property type="entry name" value="IMIDAZOLE GLYCEROL PHOSPHATE SYNTHASE SUBUNIT HISH"/>
    <property type="match status" value="1"/>
</dbReference>
<dbReference type="EC" id="4.3.2.10" evidence="10"/>
<feature type="domain" description="Glutamine amidotransferase" evidence="11">
    <location>
        <begin position="10"/>
        <end position="206"/>
    </location>
</feature>
<comment type="function">
    <text evidence="10">IGPS catalyzes the conversion of PRFAR and glutamine to IGP, AICAR and glutamate. The HisH subunit catalyzes the hydrolysis of glutamine to glutamate and ammonia as part of the synthesis of IGP and AICAR. The resulting ammonia molecule is channeled to the active site of HisF.</text>
</comment>
<dbReference type="RefSeq" id="WP_229778253.1">
    <property type="nucleotide sequence ID" value="NZ_BMOT01000005.1"/>
</dbReference>
<dbReference type="Gene3D" id="3.40.50.880">
    <property type="match status" value="1"/>
</dbReference>
<dbReference type="Proteomes" id="UP001203212">
    <property type="component" value="Unassembled WGS sequence"/>
</dbReference>
<evidence type="ECO:0000256" key="7">
    <source>
        <dbReference type="ARBA" id="ARBA00023239"/>
    </source>
</evidence>
<evidence type="ECO:0000256" key="9">
    <source>
        <dbReference type="ARBA" id="ARBA00049534"/>
    </source>
</evidence>
<comment type="caution">
    <text evidence="12">The sequence shown here is derived from an EMBL/GenBank/DDBJ whole genome shotgun (WGS) entry which is preliminary data.</text>
</comment>
<evidence type="ECO:0000259" key="11">
    <source>
        <dbReference type="Pfam" id="PF00117"/>
    </source>
</evidence>
<comment type="pathway">
    <text evidence="1 10">Amino-acid biosynthesis; L-histidine biosynthesis; L-histidine from 5-phospho-alpha-D-ribose 1-diphosphate: step 5/9.</text>
</comment>
<evidence type="ECO:0000256" key="1">
    <source>
        <dbReference type="ARBA" id="ARBA00005091"/>
    </source>
</evidence>
<evidence type="ECO:0000256" key="3">
    <source>
        <dbReference type="ARBA" id="ARBA00022605"/>
    </source>
</evidence>
<dbReference type="Pfam" id="PF00117">
    <property type="entry name" value="GATase"/>
    <property type="match status" value="1"/>
</dbReference>
<evidence type="ECO:0000313" key="12">
    <source>
        <dbReference type="EMBL" id="MCL1117651.1"/>
    </source>
</evidence>
<dbReference type="SUPFAM" id="SSF52317">
    <property type="entry name" value="Class I glutamine amidotransferase-like"/>
    <property type="match status" value="1"/>
</dbReference>
<keyword evidence="4 10" id="KW-0378">Hydrolase</keyword>
<dbReference type="InterPro" id="IPR017926">
    <property type="entry name" value="GATASE"/>
</dbReference>
<dbReference type="PROSITE" id="PS51273">
    <property type="entry name" value="GATASE_TYPE_1"/>
    <property type="match status" value="1"/>
</dbReference>
<gene>
    <name evidence="10 12" type="primary">hisH</name>
    <name evidence="12" type="ORF">L2689_10410</name>
</gene>
<protein>
    <recommendedName>
        <fullName evidence="10">Imidazole glycerol phosphate synthase subunit HisH</fullName>
        <ecNumber evidence="10">4.3.2.10</ecNumber>
    </recommendedName>
    <alternativeName>
        <fullName evidence="10">IGP synthase glutaminase subunit</fullName>
        <ecNumber evidence="10">3.5.1.2</ecNumber>
    </alternativeName>
    <alternativeName>
        <fullName evidence="10">IGP synthase subunit HisH</fullName>
    </alternativeName>
    <alternativeName>
        <fullName evidence="10">ImGP synthase subunit HisH</fullName>
        <shortName evidence="10">IGPS subunit HisH</shortName>
    </alternativeName>
</protein>